<keyword evidence="1" id="KW-0732">Signal</keyword>
<proteinExistence type="predicted"/>
<reference evidence="2 3" key="1">
    <citation type="journal article" date="2014" name="Appl. Environ. Microbiol.">
        <title>Insights into the Microbial Degradation of Rubber and Gutta-Percha by Analysis of the Complete Genome of Nocardia nova SH22a.</title>
        <authorList>
            <person name="Luo Q."/>
            <person name="Hiessl S."/>
            <person name="Poehlein A."/>
            <person name="Daniel R."/>
            <person name="Steinbuchel A."/>
        </authorList>
    </citation>
    <scope>NUCLEOTIDE SEQUENCE [LARGE SCALE GENOMIC DNA]</scope>
    <source>
        <strain evidence="2">SH22a</strain>
    </source>
</reference>
<organism evidence="2 3">
    <name type="scientific">Nocardia nova SH22a</name>
    <dbReference type="NCBI Taxonomy" id="1415166"/>
    <lineage>
        <taxon>Bacteria</taxon>
        <taxon>Bacillati</taxon>
        <taxon>Actinomycetota</taxon>
        <taxon>Actinomycetes</taxon>
        <taxon>Mycobacteriales</taxon>
        <taxon>Nocardiaceae</taxon>
        <taxon>Nocardia</taxon>
    </lineage>
</organism>
<dbReference type="KEGG" id="nno:NONO_c64720"/>
<feature type="signal peptide" evidence="1">
    <location>
        <begin position="1"/>
        <end position="23"/>
    </location>
</feature>
<keyword evidence="3" id="KW-1185">Reference proteome</keyword>
<dbReference type="STRING" id="1415166.NONO_c64720"/>
<evidence type="ECO:0000313" key="3">
    <source>
        <dbReference type="Proteomes" id="UP000019150"/>
    </source>
</evidence>
<sequence length="301" mass="29461">MLRTRGTRFALSVLALTAGATLAAPTISVAEPAPKPQAADVPLVPEGVPVDAIASLAPAIVGAAAQAGNIASPGSQTILDQAIQALDQAGLPPQVKQTLQAIVAFLDGSGGGGPDIPKNGPAIAQFLYPSIGKDCIGPGSDSVGTALAVPGPAELPPPGPAAGQTGFVFTALGTKGLTPQQNPPMTVQWYNLDNHRGGTVALTDEAHINPDGPATLSAIVDTGPGRVISVVAGSLTTQPAADQAPITCSFLPTLGLFTVAGGNSAAAAPQAAAPRPAAPAAQLVPPVAAVPGLPVVAPGQH</sequence>
<dbReference type="Proteomes" id="UP000019150">
    <property type="component" value="Chromosome"/>
</dbReference>
<dbReference type="PATRIC" id="fig|1415166.3.peg.6651"/>
<dbReference type="HOGENOM" id="CLU_073060_0_0_11"/>
<evidence type="ECO:0000256" key="1">
    <source>
        <dbReference type="SAM" id="SignalP"/>
    </source>
</evidence>
<dbReference type="EMBL" id="CP006850">
    <property type="protein sequence ID" value="AHH21242.1"/>
    <property type="molecule type" value="Genomic_DNA"/>
</dbReference>
<dbReference type="AlphaFoldDB" id="W5TPQ2"/>
<evidence type="ECO:0008006" key="4">
    <source>
        <dbReference type="Google" id="ProtNLM"/>
    </source>
</evidence>
<accession>W5TPQ2</accession>
<feature type="chain" id="PRO_5038652266" description="Secreted protein" evidence="1">
    <location>
        <begin position="24"/>
        <end position="301"/>
    </location>
</feature>
<name>W5TPQ2_9NOCA</name>
<gene>
    <name evidence="2" type="ORF">NONO_c64720</name>
</gene>
<protein>
    <recommendedName>
        <fullName evidence="4">Secreted protein</fullName>
    </recommendedName>
</protein>
<evidence type="ECO:0000313" key="2">
    <source>
        <dbReference type="EMBL" id="AHH21242.1"/>
    </source>
</evidence>
<dbReference type="eggNOG" id="ENOG5033SXJ">
    <property type="taxonomic scope" value="Bacteria"/>
</dbReference>